<keyword evidence="5" id="KW-1185">Reference proteome</keyword>
<evidence type="ECO:0000313" key="4">
    <source>
        <dbReference type="EMBL" id="WXB11826.1"/>
    </source>
</evidence>
<sequence>MTTYENPIEVVPARDRGAIEEWLVDKMASIANLSRDEVDVGRPFADFQLDSSVAVSVTNQLSVWLDRELPITLFWEYPTIAVLAGALPGLALPLREATHQPSASRLGQ</sequence>
<dbReference type="InterPro" id="IPR020806">
    <property type="entry name" value="PKS_PP-bd"/>
</dbReference>
<dbReference type="Pfam" id="PF00550">
    <property type="entry name" value="PP-binding"/>
    <property type="match status" value="1"/>
</dbReference>
<organism evidence="4 5">
    <name type="scientific">Pendulispora albinea</name>
    <dbReference type="NCBI Taxonomy" id="2741071"/>
    <lineage>
        <taxon>Bacteria</taxon>
        <taxon>Pseudomonadati</taxon>
        <taxon>Myxococcota</taxon>
        <taxon>Myxococcia</taxon>
        <taxon>Myxococcales</taxon>
        <taxon>Sorangiineae</taxon>
        <taxon>Pendulisporaceae</taxon>
        <taxon>Pendulispora</taxon>
    </lineage>
</organism>
<gene>
    <name evidence="4" type="ORF">LZC94_28695</name>
</gene>
<evidence type="ECO:0000259" key="3">
    <source>
        <dbReference type="PROSITE" id="PS50075"/>
    </source>
</evidence>
<keyword evidence="1" id="KW-0596">Phosphopantetheine</keyword>
<proteinExistence type="predicted"/>
<dbReference type="InterPro" id="IPR009081">
    <property type="entry name" value="PP-bd_ACP"/>
</dbReference>
<dbReference type="SMART" id="SM01294">
    <property type="entry name" value="PKS_PP_betabranch"/>
    <property type="match status" value="1"/>
</dbReference>
<dbReference type="Gene3D" id="1.10.1200.10">
    <property type="entry name" value="ACP-like"/>
    <property type="match status" value="1"/>
</dbReference>
<evidence type="ECO:0000256" key="2">
    <source>
        <dbReference type="ARBA" id="ARBA00022553"/>
    </source>
</evidence>
<name>A0ABZ2LLL7_9BACT</name>
<evidence type="ECO:0000313" key="5">
    <source>
        <dbReference type="Proteomes" id="UP001370348"/>
    </source>
</evidence>
<feature type="domain" description="Carrier" evidence="3">
    <location>
        <begin position="14"/>
        <end position="91"/>
    </location>
</feature>
<accession>A0ABZ2LLL7</accession>
<reference evidence="4 5" key="1">
    <citation type="submission" date="2021-12" db="EMBL/GenBank/DDBJ databases">
        <title>Discovery of the Pendulisporaceae a myxobacterial family with distinct sporulation behavior and unique specialized metabolism.</title>
        <authorList>
            <person name="Garcia R."/>
            <person name="Popoff A."/>
            <person name="Bader C.D."/>
            <person name="Loehr J."/>
            <person name="Walesch S."/>
            <person name="Walt C."/>
            <person name="Boldt J."/>
            <person name="Bunk B."/>
            <person name="Haeckl F.J.F.P.J."/>
            <person name="Gunesch A.P."/>
            <person name="Birkelbach J."/>
            <person name="Nuebel U."/>
            <person name="Pietschmann T."/>
            <person name="Bach T."/>
            <person name="Mueller R."/>
        </authorList>
    </citation>
    <scope>NUCLEOTIDE SEQUENCE [LARGE SCALE GENOMIC DNA]</scope>
    <source>
        <strain evidence="4 5">MSr11954</strain>
    </source>
</reference>
<dbReference type="SUPFAM" id="SSF47336">
    <property type="entry name" value="ACP-like"/>
    <property type="match status" value="1"/>
</dbReference>
<dbReference type="PROSITE" id="PS50075">
    <property type="entry name" value="CARRIER"/>
    <property type="match status" value="1"/>
</dbReference>
<dbReference type="SMART" id="SM00823">
    <property type="entry name" value="PKS_PP"/>
    <property type="match status" value="1"/>
</dbReference>
<dbReference type="EMBL" id="CP089984">
    <property type="protein sequence ID" value="WXB11826.1"/>
    <property type="molecule type" value="Genomic_DNA"/>
</dbReference>
<dbReference type="InterPro" id="IPR036736">
    <property type="entry name" value="ACP-like_sf"/>
</dbReference>
<dbReference type="RefSeq" id="WP_394821444.1">
    <property type="nucleotide sequence ID" value="NZ_CP089984.1"/>
</dbReference>
<protein>
    <submittedName>
        <fullName evidence="4">Acyl carrier protein</fullName>
    </submittedName>
</protein>
<keyword evidence="2" id="KW-0597">Phosphoprotein</keyword>
<dbReference type="Proteomes" id="UP001370348">
    <property type="component" value="Chromosome"/>
</dbReference>
<evidence type="ECO:0000256" key="1">
    <source>
        <dbReference type="ARBA" id="ARBA00022450"/>
    </source>
</evidence>